<gene>
    <name evidence="1" type="ORF">FPE_LOCUS22573</name>
</gene>
<dbReference type="EMBL" id="OU503048">
    <property type="protein sequence ID" value="CAI9775143.1"/>
    <property type="molecule type" value="Genomic_DNA"/>
</dbReference>
<evidence type="ECO:0000313" key="2">
    <source>
        <dbReference type="Proteomes" id="UP000834106"/>
    </source>
</evidence>
<dbReference type="AlphaFoldDB" id="A0AAD1ZTA0"/>
<keyword evidence="2" id="KW-1185">Reference proteome</keyword>
<dbReference type="Proteomes" id="UP000834106">
    <property type="component" value="Chromosome 13"/>
</dbReference>
<dbReference type="PANTHER" id="PTHR48187">
    <property type="entry name" value="LD21810P"/>
    <property type="match status" value="1"/>
</dbReference>
<protein>
    <submittedName>
        <fullName evidence="1">Uncharacterized protein</fullName>
    </submittedName>
</protein>
<dbReference type="PANTHER" id="PTHR48187:SF2">
    <property type="entry name" value="LD21810P"/>
    <property type="match status" value="1"/>
</dbReference>
<sequence>MATLDETQIDQSNVVSATQTTNQLASDVVDLAGTQLGTTTDSDDTFPLADLLSHEPFAGPFKYLKKDKAPKISAADSTLATLKGIKALTEICAEDFLCQNEIADFGVLCLLRRLLLEDDYEQLAAIEAYDASKALEAQDPVSSAPGESAGVDTIGPSNLRVPAIAHIRRHVARLLTVLSVLPKVQKVIVADEYLCKWLEKCAKGHIYLTNNRTTLSNTQYLGFSFNLIEQRTVQLPDQRGPGKKLIKNFDTREQ</sequence>
<evidence type="ECO:0000313" key="1">
    <source>
        <dbReference type="EMBL" id="CAI9775143.1"/>
    </source>
</evidence>
<reference evidence="1" key="1">
    <citation type="submission" date="2023-05" db="EMBL/GenBank/DDBJ databases">
        <authorList>
            <person name="Huff M."/>
        </authorList>
    </citation>
    <scope>NUCLEOTIDE SEQUENCE</scope>
</reference>
<organism evidence="1 2">
    <name type="scientific">Fraxinus pennsylvanica</name>
    <dbReference type="NCBI Taxonomy" id="56036"/>
    <lineage>
        <taxon>Eukaryota</taxon>
        <taxon>Viridiplantae</taxon>
        <taxon>Streptophyta</taxon>
        <taxon>Embryophyta</taxon>
        <taxon>Tracheophyta</taxon>
        <taxon>Spermatophyta</taxon>
        <taxon>Magnoliopsida</taxon>
        <taxon>eudicotyledons</taxon>
        <taxon>Gunneridae</taxon>
        <taxon>Pentapetalae</taxon>
        <taxon>asterids</taxon>
        <taxon>lamiids</taxon>
        <taxon>Lamiales</taxon>
        <taxon>Oleaceae</taxon>
        <taxon>Oleeae</taxon>
        <taxon>Fraxinus</taxon>
    </lineage>
</organism>
<proteinExistence type="predicted"/>
<name>A0AAD1ZTA0_9LAMI</name>
<accession>A0AAD1ZTA0</accession>